<accession>A0A0L6UYQ4</accession>
<gene>
    <name evidence="2" type="ORF">VP01_316g13</name>
</gene>
<dbReference type="VEuPathDB" id="FungiDB:VP01_316g13"/>
<dbReference type="EMBL" id="LAVV01008135">
    <property type="protein sequence ID" value="KNZ53673.1"/>
    <property type="molecule type" value="Genomic_DNA"/>
</dbReference>
<dbReference type="AlphaFoldDB" id="A0A0L6UYQ4"/>
<protein>
    <submittedName>
        <fullName evidence="2">Putative signal peptide protein</fullName>
    </submittedName>
</protein>
<dbReference type="Proteomes" id="UP000037035">
    <property type="component" value="Unassembled WGS sequence"/>
</dbReference>
<proteinExistence type="predicted"/>
<evidence type="ECO:0000313" key="2">
    <source>
        <dbReference type="EMBL" id="KNZ53673.1"/>
    </source>
</evidence>
<reference evidence="2 3" key="1">
    <citation type="submission" date="2015-08" db="EMBL/GenBank/DDBJ databases">
        <title>Next Generation Sequencing and Analysis of the Genome of Puccinia sorghi L Schw, the Causal Agent of Maize Common Rust.</title>
        <authorList>
            <person name="Rochi L."/>
            <person name="Burguener G."/>
            <person name="Darino M."/>
            <person name="Turjanski A."/>
            <person name="Kreff E."/>
            <person name="Dieguez M.J."/>
            <person name="Sacco F."/>
        </authorList>
    </citation>
    <scope>NUCLEOTIDE SEQUENCE [LARGE SCALE GENOMIC DNA]</scope>
    <source>
        <strain evidence="2 3">RO10H11247</strain>
    </source>
</reference>
<organism evidence="2 3">
    <name type="scientific">Puccinia sorghi</name>
    <dbReference type="NCBI Taxonomy" id="27349"/>
    <lineage>
        <taxon>Eukaryota</taxon>
        <taxon>Fungi</taxon>
        <taxon>Dikarya</taxon>
        <taxon>Basidiomycota</taxon>
        <taxon>Pucciniomycotina</taxon>
        <taxon>Pucciniomycetes</taxon>
        <taxon>Pucciniales</taxon>
        <taxon>Pucciniaceae</taxon>
        <taxon>Puccinia</taxon>
    </lineage>
</organism>
<name>A0A0L6UYQ4_9BASI</name>
<sequence>MFNQCILVILIFFPTLSIVQNKMCQSVSKLHNTFHKLSSHLLDILHS</sequence>
<keyword evidence="3" id="KW-1185">Reference proteome</keyword>
<feature type="chain" id="PRO_5005568073" evidence="1">
    <location>
        <begin position="22"/>
        <end position="47"/>
    </location>
</feature>
<evidence type="ECO:0000313" key="3">
    <source>
        <dbReference type="Proteomes" id="UP000037035"/>
    </source>
</evidence>
<keyword evidence="1" id="KW-0732">Signal</keyword>
<comment type="caution">
    <text evidence="2">The sequence shown here is derived from an EMBL/GenBank/DDBJ whole genome shotgun (WGS) entry which is preliminary data.</text>
</comment>
<feature type="signal peptide" evidence="1">
    <location>
        <begin position="1"/>
        <end position="21"/>
    </location>
</feature>
<evidence type="ECO:0000256" key="1">
    <source>
        <dbReference type="SAM" id="SignalP"/>
    </source>
</evidence>